<keyword evidence="2" id="KW-1185">Reference proteome</keyword>
<accession>A0ABQ7CW39</accession>
<organism evidence="1 2">
    <name type="scientific">Brassica cretica</name>
    <name type="common">Mustard</name>
    <dbReference type="NCBI Taxonomy" id="69181"/>
    <lineage>
        <taxon>Eukaryota</taxon>
        <taxon>Viridiplantae</taxon>
        <taxon>Streptophyta</taxon>
        <taxon>Embryophyta</taxon>
        <taxon>Tracheophyta</taxon>
        <taxon>Spermatophyta</taxon>
        <taxon>Magnoliopsida</taxon>
        <taxon>eudicotyledons</taxon>
        <taxon>Gunneridae</taxon>
        <taxon>Pentapetalae</taxon>
        <taxon>rosids</taxon>
        <taxon>malvids</taxon>
        <taxon>Brassicales</taxon>
        <taxon>Brassicaceae</taxon>
        <taxon>Brassiceae</taxon>
        <taxon>Brassica</taxon>
    </lineage>
</organism>
<name>A0ABQ7CW39_BRACR</name>
<sequence>MPPLISDDTGSRRSPKKLIISKISARPGGIANISLWIGVIVKKDFTRATATAVYTQSLGSTRSQSRVRVKEVTECYVAVTECKVSLL</sequence>
<comment type="caution">
    <text evidence="1">The sequence shown here is derived from an EMBL/GenBank/DDBJ whole genome shotgun (WGS) entry which is preliminary data.</text>
</comment>
<dbReference type="Proteomes" id="UP000266723">
    <property type="component" value="Unassembled WGS sequence"/>
</dbReference>
<reference evidence="1 2" key="1">
    <citation type="journal article" date="2020" name="BMC Genomics">
        <title>Intraspecific diversification of the crop wild relative Brassica cretica Lam. using demographic model selection.</title>
        <authorList>
            <person name="Kioukis A."/>
            <person name="Michalopoulou V.A."/>
            <person name="Briers L."/>
            <person name="Pirintsos S."/>
            <person name="Studholme D.J."/>
            <person name="Pavlidis P."/>
            <person name="Sarris P.F."/>
        </authorList>
    </citation>
    <scope>NUCLEOTIDE SEQUENCE [LARGE SCALE GENOMIC DNA]</scope>
    <source>
        <strain evidence="2">cv. PFS-1207/04</strain>
    </source>
</reference>
<gene>
    <name evidence="1" type="ORF">DY000_02013347</name>
</gene>
<dbReference type="EMBL" id="QGKV02000759">
    <property type="protein sequence ID" value="KAF3564323.1"/>
    <property type="molecule type" value="Genomic_DNA"/>
</dbReference>
<proteinExistence type="predicted"/>
<protein>
    <submittedName>
        <fullName evidence="1">Uncharacterized protein</fullName>
    </submittedName>
</protein>
<evidence type="ECO:0000313" key="2">
    <source>
        <dbReference type="Proteomes" id="UP000266723"/>
    </source>
</evidence>
<evidence type="ECO:0000313" key="1">
    <source>
        <dbReference type="EMBL" id="KAF3564323.1"/>
    </source>
</evidence>